<gene>
    <name evidence="2" type="ORF">GCM10023337_05040</name>
</gene>
<sequence length="74" mass="8029">MSSRPVREDKGPWYKEPWPWLLMAGPAIVVVACIYTIYLAVANFDEPLSGGAVKRGLQVVPVTEVAPTADRSAS</sequence>
<organism evidence="2 3">
    <name type="scientific">Paenalcaligenes hermetiae</name>
    <dbReference type="NCBI Taxonomy" id="1157987"/>
    <lineage>
        <taxon>Bacteria</taxon>
        <taxon>Pseudomonadati</taxon>
        <taxon>Pseudomonadota</taxon>
        <taxon>Betaproteobacteria</taxon>
        <taxon>Burkholderiales</taxon>
        <taxon>Alcaligenaceae</taxon>
        <taxon>Paenalcaligenes</taxon>
    </lineage>
</organism>
<evidence type="ECO:0000313" key="2">
    <source>
        <dbReference type="EMBL" id="GAA5085862.1"/>
    </source>
</evidence>
<name>A0ABP9LYL0_9BURK</name>
<comment type="caution">
    <text evidence="2">The sequence shown here is derived from an EMBL/GenBank/DDBJ whole genome shotgun (WGS) entry which is preliminary data.</text>
</comment>
<keyword evidence="1" id="KW-0812">Transmembrane</keyword>
<dbReference type="EMBL" id="BAABKD010000002">
    <property type="protein sequence ID" value="GAA5085862.1"/>
    <property type="molecule type" value="Genomic_DNA"/>
</dbReference>
<keyword evidence="3" id="KW-1185">Reference proteome</keyword>
<evidence type="ECO:0000256" key="1">
    <source>
        <dbReference type="SAM" id="Phobius"/>
    </source>
</evidence>
<dbReference type="Pfam" id="PF05751">
    <property type="entry name" value="FixH"/>
    <property type="match status" value="1"/>
</dbReference>
<dbReference type="Proteomes" id="UP001500227">
    <property type="component" value="Unassembled WGS sequence"/>
</dbReference>
<dbReference type="InterPro" id="IPR008620">
    <property type="entry name" value="FixH"/>
</dbReference>
<evidence type="ECO:0000313" key="3">
    <source>
        <dbReference type="Proteomes" id="UP001500227"/>
    </source>
</evidence>
<proteinExistence type="predicted"/>
<keyword evidence="1" id="KW-1133">Transmembrane helix</keyword>
<dbReference type="PROSITE" id="PS51257">
    <property type="entry name" value="PROKAR_LIPOPROTEIN"/>
    <property type="match status" value="1"/>
</dbReference>
<dbReference type="RefSeq" id="WP_345369385.1">
    <property type="nucleotide sequence ID" value="NZ_BAABKD010000002.1"/>
</dbReference>
<accession>A0ABP9LYL0</accession>
<feature type="transmembrane region" description="Helical" evidence="1">
    <location>
        <begin position="20"/>
        <end position="41"/>
    </location>
</feature>
<reference evidence="3" key="1">
    <citation type="journal article" date="2019" name="Int. J. Syst. Evol. Microbiol.">
        <title>The Global Catalogue of Microorganisms (GCM) 10K type strain sequencing project: providing services to taxonomists for standard genome sequencing and annotation.</title>
        <authorList>
            <consortium name="The Broad Institute Genomics Platform"/>
            <consortium name="The Broad Institute Genome Sequencing Center for Infectious Disease"/>
            <person name="Wu L."/>
            <person name="Ma J."/>
        </authorList>
    </citation>
    <scope>NUCLEOTIDE SEQUENCE [LARGE SCALE GENOMIC DNA]</scope>
    <source>
        <strain evidence="3">JCM 18423</strain>
    </source>
</reference>
<protein>
    <submittedName>
        <fullName evidence="2">FixH family protein</fullName>
    </submittedName>
</protein>
<keyword evidence="1" id="KW-0472">Membrane</keyword>